<keyword evidence="3" id="KW-1185">Reference proteome</keyword>
<name>A0A0M6YFI7_9RHOB</name>
<dbReference type="Pfam" id="PF00534">
    <property type="entry name" value="Glycos_transf_1"/>
    <property type="match status" value="1"/>
</dbReference>
<evidence type="ECO:0000259" key="1">
    <source>
        <dbReference type="Pfam" id="PF00534"/>
    </source>
</evidence>
<protein>
    <submittedName>
        <fullName evidence="2">2-deoxystreptamine glucosyltransferase</fullName>
        <ecNumber evidence="2">2.4.1.284</ecNumber>
    </submittedName>
</protein>
<dbReference type="InterPro" id="IPR001296">
    <property type="entry name" value="Glyco_trans_1"/>
</dbReference>
<evidence type="ECO:0000313" key="3">
    <source>
        <dbReference type="Proteomes" id="UP000049222"/>
    </source>
</evidence>
<feature type="domain" description="Glycosyl transferase family 1" evidence="1">
    <location>
        <begin position="217"/>
        <end position="378"/>
    </location>
</feature>
<dbReference type="EC" id="2.4.1.284" evidence="2"/>
<dbReference type="PANTHER" id="PTHR45947">
    <property type="entry name" value="SULFOQUINOVOSYL TRANSFERASE SQD2"/>
    <property type="match status" value="1"/>
</dbReference>
<dbReference type="STRING" id="420998.JDO7802_00275"/>
<evidence type="ECO:0000313" key="2">
    <source>
        <dbReference type="EMBL" id="CTQ48273.1"/>
    </source>
</evidence>
<dbReference type="EMBL" id="CXSU01000005">
    <property type="protein sequence ID" value="CTQ48273.1"/>
    <property type="molecule type" value="Genomic_DNA"/>
</dbReference>
<dbReference type="Gene3D" id="3.40.50.2000">
    <property type="entry name" value="Glycogen Phosphorylase B"/>
    <property type="match status" value="2"/>
</dbReference>
<keyword evidence="2" id="KW-0328">Glycosyltransferase</keyword>
<dbReference type="PANTHER" id="PTHR45947:SF3">
    <property type="entry name" value="SULFOQUINOVOSYL TRANSFERASE SQD2"/>
    <property type="match status" value="1"/>
</dbReference>
<dbReference type="GO" id="GO:0102318">
    <property type="term" value="F:2-deoxystreptamine glucosyltransferase activity"/>
    <property type="evidence" value="ECO:0007669"/>
    <property type="project" value="UniProtKB-EC"/>
</dbReference>
<gene>
    <name evidence="2" type="primary">kanF_1</name>
    <name evidence="2" type="ORF">JDO7802_00275</name>
</gene>
<dbReference type="OrthoDB" id="529131at2"/>
<dbReference type="AlphaFoldDB" id="A0A0M6YFI7"/>
<dbReference type="SUPFAM" id="SSF53756">
    <property type="entry name" value="UDP-Glycosyltransferase/glycogen phosphorylase"/>
    <property type="match status" value="1"/>
</dbReference>
<reference evidence="2 3" key="1">
    <citation type="submission" date="2015-07" db="EMBL/GenBank/DDBJ databases">
        <authorList>
            <person name="Noorani M."/>
        </authorList>
    </citation>
    <scope>NUCLEOTIDE SEQUENCE [LARGE SCALE GENOMIC DNA]</scope>
    <source>
        <strain evidence="2 3">CECT 7802</strain>
    </source>
</reference>
<dbReference type="InterPro" id="IPR050194">
    <property type="entry name" value="Glycosyltransferase_grp1"/>
</dbReference>
<proteinExistence type="predicted"/>
<dbReference type="Proteomes" id="UP000049222">
    <property type="component" value="Unassembled WGS sequence"/>
</dbReference>
<dbReference type="CDD" id="cd03801">
    <property type="entry name" value="GT4_PimA-like"/>
    <property type="match status" value="1"/>
</dbReference>
<sequence>MTAPRTPRVLLIAPYLSGDATGEPFVAFRWAQALTPLVDLTVACFQSPAHSPIAAQLPGARIVTWPSPRFIPRGGRFAAMLKPEWPIFAARVRAHLRNHSTDYDIAHQIMPQAMRYASPLRGHSLPYVIGPLGGALPTPPAFAYEIAPAGWFTRLRALDGPRLRHDPWLRRSYAHAALVLGVAPYVGRTLAAAGIDLRAYADVLELGIEDLAPPRPARADDRVRLLHVGRGVRTKGLRDAIRAMAQVDDPRLHLTSAGDGPEIAACRAEAARLGVADRVTFLGRIPRAEVEALYRTSDIYVFPSFREPAGNVVYEAMRWGLPIIAAAAGGPDAILDESCAIKVPVTDPETFATDIAAALRRLIGDPALADRLGQGARAKVAAEGLWPNKAAGLVGFYRSVLD</sequence>
<accession>A0A0M6YFI7</accession>
<keyword evidence="2" id="KW-0808">Transferase</keyword>
<dbReference type="RefSeq" id="WP_144430475.1">
    <property type="nucleotide sequence ID" value="NZ_CXSU01000005.1"/>
</dbReference>
<organism evidence="2 3">
    <name type="scientific">Jannaschia donghaensis</name>
    <dbReference type="NCBI Taxonomy" id="420998"/>
    <lineage>
        <taxon>Bacteria</taxon>
        <taxon>Pseudomonadati</taxon>
        <taxon>Pseudomonadota</taxon>
        <taxon>Alphaproteobacteria</taxon>
        <taxon>Rhodobacterales</taxon>
        <taxon>Roseobacteraceae</taxon>
        <taxon>Jannaschia</taxon>
    </lineage>
</organism>